<dbReference type="Gene3D" id="3.40.50.720">
    <property type="entry name" value="NAD(P)-binding Rossmann-like Domain"/>
    <property type="match status" value="1"/>
</dbReference>
<dbReference type="SUPFAM" id="SSF48179">
    <property type="entry name" value="6-phosphogluconate dehydrogenase C-terminal domain-like"/>
    <property type="match status" value="1"/>
</dbReference>
<accession>Q2K7H5</accession>
<dbReference type="PROSITE" id="PS00895">
    <property type="entry name" value="3_HYDROXYISOBUT_DH"/>
    <property type="match status" value="1"/>
</dbReference>
<dbReference type="GO" id="GO:0051287">
    <property type="term" value="F:NAD binding"/>
    <property type="evidence" value="ECO:0007669"/>
    <property type="project" value="InterPro"/>
</dbReference>
<evidence type="ECO:0000313" key="4">
    <source>
        <dbReference type="EMBL" id="ABC91211.1"/>
    </source>
</evidence>
<dbReference type="Pfam" id="PF14833">
    <property type="entry name" value="NAD_binding_11"/>
    <property type="match status" value="1"/>
</dbReference>
<dbReference type="PANTHER" id="PTHR43060:SF15">
    <property type="entry name" value="3-HYDROXYISOBUTYRATE DEHYDROGENASE-LIKE 1, MITOCHONDRIAL-RELATED"/>
    <property type="match status" value="1"/>
</dbReference>
<feature type="domain" description="6-phosphogluconate dehydrogenase NADP-binding" evidence="2">
    <location>
        <begin position="151"/>
        <end position="310"/>
    </location>
</feature>
<dbReference type="GO" id="GO:0008442">
    <property type="term" value="F:3-hydroxyisobutyrate dehydrogenase activity"/>
    <property type="evidence" value="ECO:0007669"/>
    <property type="project" value="UniProtKB-EC"/>
</dbReference>
<sequence>MRQYGVIVETGSPFFSAPKDSSAISRNAAAPSRAAGIRSVLGGETATQDAGLGENTFTRQSNLLFDHLPRRNRHRLRAAAPLATWLDRRNFVHVIPGGNIILCSHLRLGRIVTGIICANRKEVRLHDFSACAVSVNPQGLSLKIRIGHMAKVAFIGLGVMGFPMAGHLKTKGGHDVTVYNRTAEKAAAWAEKFSGKSAPTPAEAAADADFVFVCVGNDDDLRSVTSGKNGALHGMKPGSVLIDNTTASAEVARELYAAAKEKGVDFIDAPVSGGQAGAENGVLTVMCGGDQAVFERARPVIDAYARMVGLMGPAGSGQLTKMVNQICIAGLVQGLSEALHFGKRAGLDIEKIVEVISKGAAGSWQMENRHKTMNAGKYDFGFAVDWMRKDLGIVLAEARSNGAKLPVTALVDQFYGDVQAMGGNRWDTSSLLARLEK</sequence>
<dbReference type="Pfam" id="PF03446">
    <property type="entry name" value="NAD_binding_2"/>
    <property type="match status" value="1"/>
</dbReference>
<dbReference type="InterPro" id="IPR002204">
    <property type="entry name" value="3-OH-isobutyrate_DH-rel_CS"/>
</dbReference>
<dbReference type="InterPro" id="IPR013328">
    <property type="entry name" value="6PGD_dom2"/>
</dbReference>
<dbReference type="InterPro" id="IPR036291">
    <property type="entry name" value="NAD(P)-bd_dom_sf"/>
</dbReference>
<dbReference type="EC" id="1.1.1.31" evidence="4"/>
<dbReference type="Proteomes" id="UP000001936">
    <property type="component" value="Chromosome"/>
</dbReference>
<comment type="similarity">
    <text evidence="1">Belongs to the HIBADH-related family.</text>
</comment>
<dbReference type="InterPro" id="IPR029154">
    <property type="entry name" value="HIBADH-like_NADP-bd"/>
</dbReference>
<dbReference type="Gene3D" id="1.10.1040.10">
    <property type="entry name" value="N-(1-d-carboxylethyl)-l-norvaline Dehydrogenase, domain 2"/>
    <property type="match status" value="1"/>
</dbReference>
<dbReference type="GO" id="GO:0050661">
    <property type="term" value="F:NADP binding"/>
    <property type="evidence" value="ECO:0007669"/>
    <property type="project" value="InterPro"/>
</dbReference>
<name>Q2K7H5_RHIEC</name>
<organism evidence="4 5">
    <name type="scientific">Rhizobium etli (strain ATCC 51251 / DSM 11541 / JCM 21823 / NBRC 15573 / CFN 42)</name>
    <dbReference type="NCBI Taxonomy" id="347834"/>
    <lineage>
        <taxon>Bacteria</taxon>
        <taxon>Pseudomonadati</taxon>
        <taxon>Pseudomonadota</taxon>
        <taxon>Alphaproteobacteria</taxon>
        <taxon>Hyphomicrobiales</taxon>
        <taxon>Rhizobiaceae</taxon>
        <taxon>Rhizobium/Agrobacterium group</taxon>
        <taxon>Rhizobium</taxon>
    </lineage>
</organism>
<protein>
    <submittedName>
        <fullName evidence="4">Probable 3-hydroxyisobutyrate dehydrogenase protein</fullName>
        <ecNumber evidence="4">1.1.1.31</ecNumber>
    </submittedName>
</protein>
<evidence type="ECO:0000256" key="1">
    <source>
        <dbReference type="ARBA" id="ARBA00009080"/>
    </source>
</evidence>
<keyword evidence="5" id="KW-1185">Reference proteome</keyword>
<dbReference type="eggNOG" id="COG2084">
    <property type="taxonomic scope" value="Bacteria"/>
</dbReference>
<dbReference type="GO" id="GO:0016054">
    <property type="term" value="P:organic acid catabolic process"/>
    <property type="evidence" value="ECO:0007669"/>
    <property type="project" value="UniProtKB-ARBA"/>
</dbReference>
<reference evidence="4 5" key="1">
    <citation type="journal article" date="2006" name="Proc. Natl. Acad. Sci. U.S.A.">
        <title>The partitioned Rhizobium etli genome: genetic and metabolic redundancy in seven interacting replicons.</title>
        <authorList>
            <person name="Gonzalez V."/>
            <person name="Santamaria R.I."/>
            <person name="Bustos P."/>
            <person name="Hernandez-Gonzalez I."/>
            <person name="Medrano-Soto A."/>
            <person name="Moreno-Hagelsieb G."/>
            <person name="Janga S.C."/>
            <person name="Ramirez M.A."/>
            <person name="Jimenez-Jacinto V."/>
            <person name="Collado-Vides J."/>
            <person name="Davila G."/>
        </authorList>
    </citation>
    <scope>NUCLEOTIDE SEQUENCE [LARGE SCALE GENOMIC DNA]</scope>
    <source>
        <strain evidence="5">ATCC 51251 / DSM 11541 / JCM 21823 / NBRC 15573 / CFN 42</strain>
    </source>
</reference>
<dbReference type="HOGENOM" id="CLU_626809_0_0_5"/>
<keyword evidence="4" id="KW-0560">Oxidoreductase</keyword>
<gene>
    <name evidence="4" type="ordered locus">RHE_CH02433</name>
</gene>
<dbReference type="InterPro" id="IPR008927">
    <property type="entry name" value="6-PGluconate_DH-like_C_sf"/>
</dbReference>
<dbReference type="PANTHER" id="PTHR43060">
    <property type="entry name" value="3-HYDROXYISOBUTYRATE DEHYDROGENASE-LIKE 1, MITOCHONDRIAL-RELATED"/>
    <property type="match status" value="1"/>
</dbReference>
<proteinExistence type="inferred from homology"/>
<dbReference type="EMBL" id="CP000133">
    <property type="protein sequence ID" value="ABC91211.1"/>
    <property type="molecule type" value="Genomic_DNA"/>
</dbReference>
<dbReference type="InterPro" id="IPR006115">
    <property type="entry name" value="6PGDH_NADP-bd"/>
</dbReference>
<evidence type="ECO:0000313" key="5">
    <source>
        <dbReference type="Proteomes" id="UP000001936"/>
    </source>
</evidence>
<dbReference type="SUPFAM" id="SSF51735">
    <property type="entry name" value="NAD(P)-binding Rossmann-fold domains"/>
    <property type="match status" value="1"/>
</dbReference>
<dbReference type="AlphaFoldDB" id="Q2K7H5"/>
<evidence type="ECO:0000259" key="3">
    <source>
        <dbReference type="Pfam" id="PF14833"/>
    </source>
</evidence>
<dbReference type="KEGG" id="ret:RHE_CH02433"/>
<evidence type="ECO:0000259" key="2">
    <source>
        <dbReference type="Pfam" id="PF03446"/>
    </source>
</evidence>
<feature type="domain" description="3-hydroxyisobutyrate dehydrogenase-like NAD-binding" evidence="3">
    <location>
        <begin position="315"/>
        <end position="433"/>
    </location>
</feature>